<evidence type="ECO:0000259" key="7">
    <source>
        <dbReference type="PROSITE" id="PS50893"/>
    </source>
</evidence>
<evidence type="ECO:0000256" key="2">
    <source>
        <dbReference type="ARBA" id="ARBA00022448"/>
    </source>
</evidence>
<dbReference type="PROSITE" id="PS00211">
    <property type="entry name" value="ABC_TRANSPORTER_1"/>
    <property type="match status" value="1"/>
</dbReference>
<evidence type="ECO:0000256" key="5">
    <source>
        <dbReference type="ARBA" id="ARBA00022840"/>
    </source>
</evidence>
<dbReference type="EMBL" id="JBBKZV010000007">
    <property type="protein sequence ID" value="MEJ8823313.1"/>
    <property type="molecule type" value="Genomic_DNA"/>
</dbReference>
<keyword evidence="9" id="KW-1185">Reference proteome</keyword>
<evidence type="ECO:0000313" key="8">
    <source>
        <dbReference type="EMBL" id="MEJ8823313.1"/>
    </source>
</evidence>
<dbReference type="InterPro" id="IPR017871">
    <property type="entry name" value="ABC_transporter-like_CS"/>
</dbReference>
<dbReference type="RefSeq" id="WP_340364347.1">
    <property type="nucleotide sequence ID" value="NZ_JBBKZV010000007.1"/>
</dbReference>
<dbReference type="Gene3D" id="3.40.50.300">
    <property type="entry name" value="P-loop containing nucleotide triphosphate hydrolases"/>
    <property type="match status" value="1"/>
</dbReference>
<keyword evidence="6" id="KW-0029">Amino-acid transport</keyword>
<keyword evidence="5 8" id="KW-0067">ATP-binding</keyword>
<dbReference type="InterPro" id="IPR003593">
    <property type="entry name" value="AAA+_ATPase"/>
</dbReference>
<sequence>MMRNTTMLEVSNVAAGYGASEVLHGLSLGVGKGGVTALLGANGAGKTTLMKTLAGLLPLQRGQLRLNGADISHRESHERVVQGMVLVPEGRMVFPSLSVRENLRLGGINPRTRARWRQNMERVYHIFPKLQQREAQAAATLSGGEQQMLAIGRGLMAEPQLMLLDEPTLGLAPLVAKQIFELVARLRNEGLTLLLSEQDVRKTLAVADYAYVIENGRVATHGPSDQLADDPRIKEAYLGR</sequence>
<gene>
    <name evidence="8" type="ORF">WKW80_14925</name>
</gene>
<reference evidence="8 9" key="1">
    <citation type="submission" date="2024-03" db="EMBL/GenBank/DDBJ databases">
        <title>Novel species of the genus Variovorax.</title>
        <authorList>
            <person name="Liu Q."/>
            <person name="Xin Y.-H."/>
        </authorList>
    </citation>
    <scope>NUCLEOTIDE SEQUENCE [LARGE SCALE GENOMIC DNA]</scope>
    <source>
        <strain evidence="8 9">KACC 18501</strain>
    </source>
</reference>
<evidence type="ECO:0000256" key="6">
    <source>
        <dbReference type="ARBA" id="ARBA00022970"/>
    </source>
</evidence>
<dbReference type="GO" id="GO:0005524">
    <property type="term" value="F:ATP binding"/>
    <property type="evidence" value="ECO:0007669"/>
    <property type="project" value="UniProtKB-KW"/>
</dbReference>
<keyword evidence="4" id="KW-0547">Nucleotide-binding</keyword>
<name>A0ABU8VZX0_9BURK</name>
<evidence type="ECO:0000256" key="1">
    <source>
        <dbReference type="ARBA" id="ARBA00005417"/>
    </source>
</evidence>
<accession>A0ABU8VZX0</accession>
<dbReference type="Proteomes" id="UP001363010">
    <property type="component" value="Unassembled WGS sequence"/>
</dbReference>
<dbReference type="PANTHER" id="PTHR43820">
    <property type="entry name" value="HIGH-AFFINITY BRANCHED-CHAIN AMINO ACID TRANSPORT ATP-BINDING PROTEIN LIVF"/>
    <property type="match status" value="1"/>
</dbReference>
<keyword evidence="3" id="KW-1003">Cell membrane</keyword>
<dbReference type="PROSITE" id="PS50893">
    <property type="entry name" value="ABC_TRANSPORTER_2"/>
    <property type="match status" value="1"/>
</dbReference>
<dbReference type="InterPro" id="IPR027417">
    <property type="entry name" value="P-loop_NTPase"/>
</dbReference>
<dbReference type="Pfam" id="PF00005">
    <property type="entry name" value="ABC_tran"/>
    <property type="match status" value="1"/>
</dbReference>
<proteinExistence type="inferred from homology"/>
<dbReference type="InterPro" id="IPR052156">
    <property type="entry name" value="BCAA_Transport_ATP-bd_LivF"/>
</dbReference>
<comment type="caution">
    <text evidence="8">The sequence shown here is derived from an EMBL/GenBank/DDBJ whole genome shotgun (WGS) entry which is preliminary data.</text>
</comment>
<dbReference type="CDD" id="cd03224">
    <property type="entry name" value="ABC_TM1139_LivF_branched"/>
    <property type="match status" value="1"/>
</dbReference>
<feature type="domain" description="ABC transporter" evidence="7">
    <location>
        <begin position="8"/>
        <end position="240"/>
    </location>
</feature>
<protein>
    <submittedName>
        <fullName evidence="8">ABC transporter ATP-binding protein</fullName>
    </submittedName>
</protein>
<dbReference type="SUPFAM" id="SSF52540">
    <property type="entry name" value="P-loop containing nucleoside triphosphate hydrolases"/>
    <property type="match status" value="1"/>
</dbReference>
<evidence type="ECO:0000313" key="9">
    <source>
        <dbReference type="Proteomes" id="UP001363010"/>
    </source>
</evidence>
<evidence type="ECO:0000256" key="4">
    <source>
        <dbReference type="ARBA" id="ARBA00022741"/>
    </source>
</evidence>
<keyword evidence="2" id="KW-0813">Transport</keyword>
<dbReference type="SMART" id="SM00382">
    <property type="entry name" value="AAA"/>
    <property type="match status" value="1"/>
</dbReference>
<organism evidence="8 9">
    <name type="scientific">Variovorax humicola</name>
    <dbReference type="NCBI Taxonomy" id="1769758"/>
    <lineage>
        <taxon>Bacteria</taxon>
        <taxon>Pseudomonadati</taxon>
        <taxon>Pseudomonadota</taxon>
        <taxon>Betaproteobacteria</taxon>
        <taxon>Burkholderiales</taxon>
        <taxon>Comamonadaceae</taxon>
        <taxon>Variovorax</taxon>
    </lineage>
</organism>
<comment type="similarity">
    <text evidence="1">Belongs to the ABC transporter superfamily.</text>
</comment>
<evidence type="ECO:0000256" key="3">
    <source>
        <dbReference type="ARBA" id="ARBA00022475"/>
    </source>
</evidence>
<dbReference type="InterPro" id="IPR003439">
    <property type="entry name" value="ABC_transporter-like_ATP-bd"/>
</dbReference>
<dbReference type="PANTHER" id="PTHR43820:SF4">
    <property type="entry name" value="HIGH-AFFINITY BRANCHED-CHAIN AMINO ACID TRANSPORT ATP-BINDING PROTEIN LIVF"/>
    <property type="match status" value="1"/>
</dbReference>
<keyword evidence="3" id="KW-0472">Membrane</keyword>